<reference evidence="2 3" key="1">
    <citation type="submission" date="2016-11" db="EMBL/GenBank/DDBJ databases">
        <authorList>
            <person name="Jaros S."/>
            <person name="Januszkiewicz K."/>
            <person name="Wedrychowicz H."/>
        </authorList>
    </citation>
    <scope>NUCLEOTIDE SEQUENCE [LARGE SCALE GENOMIC DNA]</scope>
    <source>
        <strain evidence="2 3">LMG 20594</strain>
    </source>
</reference>
<feature type="transmembrane region" description="Helical" evidence="1">
    <location>
        <begin position="146"/>
        <end position="166"/>
    </location>
</feature>
<gene>
    <name evidence="2" type="ORF">SAMN05192548_1006157</name>
</gene>
<keyword evidence="1" id="KW-0472">Membrane</keyword>
<evidence type="ECO:0000256" key="1">
    <source>
        <dbReference type="SAM" id="Phobius"/>
    </source>
</evidence>
<name>A0A1M6M3F5_9BURK</name>
<dbReference type="AlphaFoldDB" id="A0A1M6M3F5"/>
<sequence length="266" mass="28995">MAERGFDSGLVTRRLPVRDRVIVLSGLAAAATLAWIYLLNMSWGMEHMDAGAVMLIMPRMTDWGVIDLLLVLAMWAIMMAAMMLPSIVPMVLSFAFLSRQRRAQRLPYAHTSVFVLGYLAVWSGFSLLATLAQWGLLEARLVTPMMVSATPLLAGALLIVAGVFQLTPLKHACLSKCASPLGFLLNEWRDGSVGAWIMGFRHGAYCVGCCGALMALLFVFGVMNVLWVAALSIYVMLEKMLPQARWLPFAEGLLLVGWGVAVATTG</sequence>
<dbReference type="EMBL" id="FRAB01000006">
    <property type="protein sequence ID" value="SHJ77893.1"/>
    <property type="molecule type" value="Genomic_DNA"/>
</dbReference>
<dbReference type="STRING" id="169427.SAMN05192548_1006157"/>
<dbReference type="InterPro" id="IPR018688">
    <property type="entry name" value="PpoB2-like"/>
</dbReference>
<keyword evidence="1" id="KW-1133">Transmembrane helix</keyword>
<feature type="transmembrane region" description="Helical" evidence="1">
    <location>
        <begin position="63"/>
        <end position="96"/>
    </location>
</feature>
<keyword evidence="1" id="KW-0812">Transmembrane</keyword>
<feature type="transmembrane region" description="Helical" evidence="1">
    <location>
        <begin position="21"/>
        <end position="43"/>
    </location>
</feature>
<evidence type="ECO:0000313" key="3">
    <source>
        <dbReference type="Proteomes" id="UP000184395"/>
    </source>
</evidence>
<dbReference type="Proteomes" id="UP000184395">
    <property type="component" value="Unassembled WGS sequence"/>
</dbReference>
<feature type="transmembrane region" description="Helical" evidence="1">
    <location>
        <begin position="205"/>
        <end position="234"/>
    </location>
</feature>
<proteinExistence type="predicted"/>
<feature type="transmembrane region" description="Helical" evidence="1">
    <location>
        <begin position="246"/>
        <end position="264"/>
    </location>
</feature>
<accession>A0A1M6M3F5</accession>
<evidence type="ECO:0000313" key="2">
    <source>
        <dbReference type="EMBL" id="SHJ77893.1"/>
    </source>
</evidence>
<dbReference type="Pfam" id="PF09948">
    <property type="entry name" value="PpoB2"/>
    <property type="match status" value="1"/>
</dbReference>
<feature type="transmembrane region" description="Helical" evidence="1">
    <location>
        <begin position="108"/>
        <end position="134"/>
    </location>
</feature>
<protein>
    <submittedName>
        <fullName evidence="2">Predicted metal-binding membrane protein</fullName>
    </submittedName>
</protein>
<organism evidence="2 3">
    <name type="scientific">Paraburkholderia terricola</name>
    <dbReference type="NCBI Taxonomy" id="169427"/>
    <lineage>
        <taxon>Bacteria</taxon>
        <taxon>Pseudomonadati</taxon>
        <taxon>Pseudomonadota</taxon>
        <taxon>Betaproteobacteria</taxon>
        <taxon>Burkholderiales</taxon>
        <taxon>Burkholderiaceae</taxon>
        <taxon>Paraburkholderia</taxon>
    </lineage>
</organism>